<evidence type="ECO:0000313" key="2">
    <source>
        <dbReference type="EMBL" id="MBB4034899.1"/>
    </source>
</evidence>
<proteinExistence type="predicted"/>
<evidence type="ECO:0000313" key="3">
    <source>
        <dbReference type="Proteomes" id="UP000555103"/>
    </source>
</evidence>
<dbReference type="AlphaFoldDB" id="A0A840CJP7"/>
<comment type="caution">
    <text evidence="2">The sequence shown here is derived from an EMBL/GenBank/DDBJ whole genome shotgun (WGS) entry which is preliminary data.</text>
</comment>
<keyword evidence="1" id="KW-1133">Transmembrane helix</keyword>
<dbReference type="Proteomes" id="UP000555103">
    <property type="component" value="Unassembled WGS sequence"/>
</dbReference>
<dbReference type="EMBL" id="JACIEP010000002">
    <property type="protein sequence ID" value="MBB4034899.1"/>
    <property type="molecule type" value="Genomic_DNA"/>
</dbReference>
<accession>A0A840CJP7</accession>
<protein>
    <submittedName>
        <fullName evidence="2">Uncharacterized protein</fullName>
    </submittedName>
</protein>
<feature type="transmembrane region" description="Helical" evidence="1">
    <location>
        <begin position="36"/>
        <end position="56"/>
    </location>
</feature>
<gene>
    <name evidence="2" type="ORF">GGR21_000786</name>
</gene>
<name>A0A840CJP7_9BACT</name>
<sequence length="291" mass="32733">MTIADIKKTMTDTYINDPDVIVKYGLESGKTFEEQFSVVSLENIWFFIVATAVWLFGYKQLVQHKTDVANILRENKAHRPNWYAMMAKQFQYGYALVPDTDYYDNTGLTEAQIAASRIVKFAAAVETKDKSITYLKIATEATGQKQPLSSAQLTAFTAYMIDETSDTGVRIEIINAPADTMRLKADVYFNPLVLDREGKRLDGTNDTPVQDAIRSYLSNLSFNGLYANQSLVDSAQVVEGVELFELKEAASKYGTYTEFQPINARSIPYAGHYAISDANLILNFIAYEEYI</sequence>
<evidence type="ECO:0000256" key="1">
    <source>
        <dbReference type="SAM" id="Phobius"/>
    </source>
</evidence>
<keyword evidence="1" id="KW-0812">Transmembrane</keyword>
<keyword evidence="3" id="KW-1185">Reference proteome</keyword>
<dbReference type="RefSeq" id="WP_183305835.1">
    <property type="nucleotide sequence ID" value="NZ_JACIEP010000002.1"/>
</dbReference>
<organism evidence="2 3">
    <name type="scientific">Dysgonomonas hofstadii</name>
    <dbReference type="NCBI Taxonomy" id="637886"/>
    <lineage>
        <taxon>Bacteria</taxon>
        <taxon>Pseudomonadati</taxon>
        <taxon>Bacteroidota</taxon>
        <taxon>Bacteroidia</taxon>
        <taxon>Bacteroidales</taxon>
        <taxon>Dysgonomonadaceae</taxon>
        <taxon>Dysgonomonas</taxon>
    </lineage>
</organism>
<reference evidence="2 3" key="1">
    <citation type="submission" date="2020-08" db="EMBL/GenBank/DDBJ databases">
        <title>Genomic Encyclopedia of Type Strains, Phase IV (KMG-IV): sequencing the most valuable type-strain genomes for metagenomic binning, comparative biology and taxonomic classification.</title>
        <authorList>
            <person name="Goeker M."/>
        </authorList>
    </citation>
    <scope>NUCLEOTIDE SEQUENCE [LARGE SCALE GENOMIC DNA]</scope>
    <source>
        <strain evidence="2 3">DSM 104969</strain>
    </source>
</reference>
<keyword evidence="1" id="KW-0472">Membrane</keyword>